<dbReference type="InterPro" id="IPR029058">
    <property type="entry name" value="AB_hydrolase_fold"/>
</dbReference>
<dbReference type="Gene3D" id="3.40.50.1820">
    <property type="entry name" value="alpha/beta hydrolase"/>
    <property type="match status" value="1"/>
</dbReference>
<protein>
    <recommendedName>
        <fullName evidence="3">Carboxylesterase type B domain-containing protein</fullName>
    </recommendedName>
</protein>
<accession>A0A2P4S6G0</accession>
<reference evidence="1 2" key="1">
    <citation type="submission" date="2018-01" db="EMBL/GenBank/DDBJ databases">
        <title>Comparison of the Chinese Bamboo Partridge and Red Junglefowl genome sequences highlights the importance of demography in genome evolution.</title>
        <authorList>
            <person name="Tiley G.P."/>
            <person name="Kimball R.T."/>
            <person name="Braun E.L."/>
            <person name="Burleigh J.G."/>
        </authorList>
    </citation>
    <scope>NUCLEOTIDE SEQUENCE [LARGE SCALE GENOMIC DNA]</scope>
    <source>
        <strain evidence="1">RTK389</strain>
        <tissue evidence="1">Blood</tissue>
    </source>
</reference>
<dbReference type="EMBL" id="PPHD01096333">
    <property type="protein sequence ID" value="POI19692.1"/>
    <property type="molecule type" value="Genomic_DNA"/>
</dbReference>
<sequence>LMKFPDFTHGLEKEVAYQVLQNFLELSFEHLSCSFQGFTSDMVDLVFNEYIGKAESRAQVRDGLLDAIGDHVFVFSAIEVARYHRGNATEEENKLSRAVMKYWTNFARNG</sequence>
<evidence type="ECO:0000313" key="2">
    <source>
        <dbReference type="Proteomes" id="UP000237246"/>
    </source>
</evidence>
<proteinExistence type="predicted"/>
<feature type="non-terminal residue" evidence="1">
    <location>
        <position position="1"/>
    </location>
</feature>
<dbReference type="OrthoDB" id="3200163at2759"/>
<evidence type="ECO:0008006" key="3">
    <source>
        <dbReference type="Google" id="ProtNLM"/>
    </source>
</evidence>
<keyword evidence="2" id="KW-1185">Reference proteome</keyword>
<dbReference type="Proteomes" id="UP000237246">
    <property type="component" value="Unassembled WGS sequence"/>
</dbReference>
<dbReference type="AlphaFoldDB" id="A0A2P4S6G0"/>
<dbReference type="SUPFAM" id="SSF53474">
    <property type="entry name" value="alpha/beta-Hydrolases"/>
    <property type="match status" value="1"/>
</dbReference>
<evidence type="ECO:0000313" key="1">
    <source>
        <dbReference type="EMBL" id="POI19692.1"/>
    </source>
</evidence>
<gene>
    <name evidence="1" type="ORF">CIB84_016562</name>
</gene>
<organism evidence="1 2">
    <name type="scientific">Bambusicola thoracicus</name>
    <name type="common">Chinese bamboo-partridge</name>
    <name type="synonym">Perdix thoracica</name>
    <dbReference type="NCBI Taxonomy" id="9083"/>
    <lineage>
        <taxon>Eukaryota</taxon>
        <taxon>Metazoa</taxon>
        <taxon>Chordata</taxon>
        <taxon>Craniata</taxon>
        <taxon>Vertebrata</taxon>
        <taxon>Euteleostomi</taxon>
        <taxon>Archelosauria</taxon>
        <taxon>Archosauria</taxon>
        <taxon>Dinosauria</taxon>
        <taxon>Saurischia</taxon>
        <taxon>Theropoda</taxon>
        <taxon>Coelurosauria</taxon>
        <taxon>Aves</taxon>
        <taxon>Neognathae</taxon>
        <taxon>Galloanserae</taxon>
        <taxon>Galliformes</taxon>
        <taxon>Phasianidae</taxon>
        <taxon>Perdicinae</taxon>
        <taxon>Bambusicola</taxon>
    </lineage>
</organism>
<name>A0A2P4S6G0_BAMTH</name>
<comment type="caution">
    <text evidence="1">The sequence shown here is derived from an EMBL/GenBank/DDBJ whole genome shotgun (WGS) entry which is preliminary data.</text>
</comment>